<proteinExistence type="predicted"/>
<sequence length="71" mass="8123">MMKKGLYQKYIVTKTNGKPLDPEAEFIVLRIDGGQYVDACRVGAAAFAEAVRPLNEILAHDIRRRLEDFWN</sequence>
<protein>
    <submittedName>
        <fullName evidence="1">Uncharacterized protein</fullName>
    </submittedName>
</protein>
<name>A0A6M3IR79_9ZZZZ</name>
<evidence type="ECO:0000313" key="1">
    <source>
        <dbReference type="EMBL" id="QJA60100.1"/>
    </source>
</evidence>
<dbReference type="EMBL" id="MT141395">
    <property type="protein sequence ID" value="QJA60100.1"/>
    <property type="molecule type" value="Genomic_DNA"/>
</dbReference>
<dbReference type="AlphaFoldDB" id="A0A6M3IR79"/>
<reference evidence="1" key="1">
    <citation type="submission" date="2020-03" db="EMBL/GenBank/DDBJ databases">
        <title>The deep terrestrial virosphere.</title>
        <authorList>
            <person name="Holmfeldt K."/>
            <person name="Nilsson E."/>
            <person name="Simone D."/>
            <person name="Lopez-Fernandez M."/>
            <person name="Wu X."/>
            <person name="de Brujin I."/>
            <person name="Lundin D."/>
            <person name="Andersson A."/>
            <person name="Bertilsson S."/>
            <person name="Dopson M."/>
        </authorList>
    </citation>
    <scope>NUCLEOTIDE SEQUENCE</scope>
    <source>
        <strain evidence="2">MM415A02394</strain>
        <strain evidence="1">MM415B01185</strain>
    </source>
</reference>
<gene>
    <name evidence="2" type="ORF">MM415A02394_0013</name>
    <name evidence="1" type="ORF">MM415B01185_0034</name>
</gene>
<organism evidence="1">
    <name type="scientific">viral metagenome</name>
    <dbReference type="NCBI Taxonomy" id="1070528"/>
    <lineage>
        <taxon>unclassified sequences</taxon>
        <taxon>metagenomes</taxon>
        <taxon>organismal metagenomes</taxon>
    </lineage>
</organism>
<accession>A0A6M3IR79</accession>
<evidence type="ECO:0000313" key="2">
    <source>
        <dbReference type="EMBL" id="QJA73386.1"/>
    </source>
</evidence>
<dbReference type="EMBL" id="MT142023">
    <property type="protein sequence ID" value="QJA73386.1"/>
    <property type="molecule type" value="Genomic_DNA"/>
</dbReference>